<dbReference type="HOGENOM" id="CLU_017896_1_1_1"/>
<dbReference type="Pfam" id="PF00534">
    <property type="entry name" value="Glycos_transf_1"/>
    <property type="match status" value="1"/>
</dbReference>
<organism evidence="15 17">
    <name type="scientific">Pichia sorbitophila (strain ATCC MYA-4447 / BCRC 22081 / CBS 7064 / NBRC 10061 / NRRL Y-12695)</name>
    <name type="common">Hybrid yeast</name>
    <dbReference type="NCBI Taxonomy" id="559304"/>
    <lineage>
        <taxon>Eukaryota</taxon>
        <taxon>Fungi</taxon>
        <taxon>Dikarya</taxon>
        <taxon>Ascomycota</taxon>
        <taxon>Saccharomycotina</taxon>
        <taxon>Pichiomycetes</taxon>
        <taxon>Debaryomycetaceae</taxon>
        <taxon>Millerozyma</taxon>
    </lineage>
</organism>
<feature type="domain" description="Glycosyl transferase family 1" evidence="13">
    <location>
        <begin position="347"/>
        <end position="491"/>
    </location>
</feature>
<evidence type="ECO:0000259" key="14">
    <source>
        <dbReference type="Pfam" id="PF15924"/>
    </source>
</evidence>
<dbReference type="AlphaFoldDB" id="G8Y955"/>
<dbReference type="UniPathway" id="UPA00378"/>
<accession>G8Y955</accession>
<dbReference type="Gene3D" id="3.40.50.2000">
    <property type="entry name" value="Glycogen Phosphorylase B"/>
    <property type="match status" value="1"/>
</dbReference>
<dbReference type="EC" id="2.4.1.131" evidence="3 12"/>
<evidence type="ECO:0000256" key="5">
    <source>
        <dbReference type="ARBA" id="ARBA00022676"/>
    </source>
</evidence>
<evidence type="ECO:0000256" key="11">
    <source>
        <dbReference type="ARBA" id="ARBA00045065"/>
    </source>
</evidence>
<dbReference type="CDD" id="cd03806">
    <property type="entry name" value="GT4_ALG11-like"/>
    <property type="match status" value="1"/>
</dbReference>
<evidence type="ECO:0000256" key="8">
    <source>
        <dbReference type="ARBA" id="ARBA00022824"/>
    </source>
</evidence>
<keyword evidence="9" id="KW-1133">Transmembrane helix</keyword>
<dbReference type="Proteomes" id="UP000005222">
    <property type="component" value="Chromosome L"/>
</dbReference>
<dbReference type="Proteomes" id="UP000005222">
    <property type="component" value="Chromosome K"/>
</dbReference>
<evidence type="ECO:0000256" key="7">
    <source>
        <dbReference type="ARBA" id="ARBA00022692"/>
    </source>
</evidence>
<keyword evidence="7" id="KW-0812">Transmembrane</keyword>
<comment type="subcellular location">
    <subcellularLocation>
        <location evidence="1">Endoplasmic reticulum membrane</location>
        <topology evidence="1">Single-pass membrane protein</topology>
    </subcellularLocation>
</comment>
<evidence type="ECO:0000256" key="3">
    <source>
        <dbReference type="ARBA" id="ARBA00012645"/>
    </source>
</evidence>
<dbReference type="Pfam" id="PF15924">
    <property type="entry name" value="ALG11_N"/>
    <property type="match status" value="1"/>
</dbReference>
<reference evidence="15" key="1">
    <citation type="submission" date="2011-10" db="EMBL/GenBank/DDBJ databases">
        <authorList>
            <person name="Genoscope - CEA"/>
        </authorList>
    </citation>
    <scope>NUCLEOTIDE SEQUENCE</scope>
</reference>
<evidence type="ECO:0000256" key="6">
    <source>
        <dbReference type="ARBA" id="ARBA00022679"/>
    </source>
</evidence>
<dbReference type="PANTHER" id="PTHR45919">
    <property type="entry name" value="GDP-MAN:MAN(3)GLCNAC(2)-PP-DOL ALPHA-1,2-MANNOSYLTRANSFERASE"/>
    <property type="match status" value="1"/>
</dbReference>
<dbReference type="InterPro" id="IPR038013">
    <property type="entry name" value="ALG11"/>
</dbReference>
<gene>
    <name evidence="15" type="primary">Piso0_004566</name>
    <name evidence="15" type="ORF">GNLVRS01_PISO0K19700g</name>
    <name evidence="16" type="ORF">GNLVRS01_PISO0L19701g</name>
</gene>
<dbReference type="InterPro" id="IPR031814">
    <property type="entry name" value="ALG11_N"/>
</dbReference>
<comment type="pathway">
    <text evidence="2 12">Protein modification; protein glycosylation.</text>
</comment>
<dbReference type="InParanoid" id="G8Y955"/>
<proteinExistence type="inferred from homology"/>
<comment type="function">
    <text evidence="12">GDP-Man:Man(3)GlcNAc(2)-PP-Dol alpha-1,2-mannosyltransferase that operates in the biosynthetic pathway of dolichol-linked oligosaccharides, the glycan precursors employed in protein asparagine (N)-glycosylation. The assembly of dolichol-linked oligosaccharides begins on the cytosolic side of the endoplasmic reticulum membrane and finishes in its lumen. The sequential addition of sugars to dolichol pyrophosphate produces dolichol-linked oligosaccharides containing fourteen sugars, including two GlcNAcs, nine mannoses and three glucoses. Once assembled, the oligosaccharide is transferred from the lipid to nascent proteins by oligosaccharyltransferases. Catalyzes, on the cytoplasmic face of the endoplasmic reticulum, the addition of the fourth and fifth mannose residues to the dolichol-linked oligosaccharide chain, to produce Man(5)GlcNAc(2)-PP-dolichol core oligosaccharide.</text>
</comment>
<keyword evidence="10" id="KW-0472">Membrane</keyword>
<evidence type="ECO:0000259" key="13">
    <source>
        <dbReference type="Pfam" id="PF00534"/>
    </source>
</evidence>
<feature type="domain" description="ALG11 mannosyltransferase N-terminal" evidence="14">
    <location>
        <begin position="111"/>
        <end position="321"/>
    </location>
</feature>
<reference evidence="17" key="2">
    <citation type="journal article" date="2012" name="G3 (Bethesda)">
        <title>Pichia sorbitophila, an interspecies yeast hybrid reveals early steps of genome resolution following polyploidization.</title>
        <authorList>
            <person name="Leh Louis V."/>
            <person name="Despons L."/>
            <person name="Friedrich A."/>
            <person name="Martin T."/>
            <person name="Durrens P."/>
            <person name="Casaregola S."/>
            <person name="Neuveglise C."/>
            <person name="Fairhead C."/>
            <person name="Marck C."/>
            <person name="Cruz J.A."/>
            <person name="Straub M.L."/>
            <person name="Kugler V."/>
            <person name="Sacerdot C."/>
            <person name="Uzunov Z."/>
            <person name="Thierry A."/>
            <person name="Weiss S."/>
            <person name="Bleykasten C."/>
            <person name="De Montigny J."/>
            <person name="Jacques N."/>
            <person name="Jung P."/>
            <person name="Lemaire M."/>
            <person name="Mallet S."/>
            <person name="Morel G."/>
            <person name="Richard G.F."/>
            <person name="Sarkar A."/>
            <person name="Savel G."/>
            <person name="Schacherer J."/>
            <person name="Seret M.L."/>
            <person name="Talla E."/>
            <person name="Samson G."/>
            <person name="Jubin C."/>
            <person name="Poulain J."/>
            <person name="Vacherie B."/>
            <person name="Barbe V."/>
            <person name="Pelletier E."/>
            <person name="Sherman D.J."/>
            <person name="Westhof E."/>
            <person name="Weissenbach J."/>
            <person name="Baret P.V."/>
            <person name="Wincker P."/>
            <person name="Gaillardin C."/>
            <person name="Dujon B."/>
            <person name="Souciet J.L."/>
        </authorList>
    </citation>
    <scope>NUCLEOTIDE SEQUENCE [LARGE SCALE GENOMIC DNA]</scope>
    <source>
        <strain evidence="17">ATCC MYA-4447 / BCRC 22081 / CBS 7064 / NBRC 10061 / NRRL Y-12695</strain>
    </source>
</reference>
<dbReference type="PANTHER" id="PTHR45919:SF1">
    <property type="entry name" value="GDP-MAN:MAN(3)GLCNAC(2)-PP-DOL ALPHA-1,2-MANNOSYLTRANSFERASE"/>
    <property type="match status" value="1"/>
</dbReference>
<evidence type="ECO:0000256" key="10">
    <source>
        <dbReference type="ARBA" id="ARBA00023136"/>
    </source>
</evidence>
<comment type="similarity">
    <text evidence="12">Belongs to the glycosyltransferase group 1 family. Glycosyltransferase 4 subfamily.</text>
</comment>
<keyword evidence="6 12" id="KW-0808">Transferase</keyword>
<evidence type="ECO:0000256" key="4">
    <source>
        <dbReference type="ARBA" id="ARBA00022018"/>
    </source>
</evidence>
<dbReference type="GO" id="GO:0006487">
    <property type="term" value="P:protein N-linked glycosylation"/>
    <property type="evidence" value="ECO:0007669"/>
    <property type="project" value="TreeGrafter"/>
</dbReference>
<dbReference type="GO" id="GO:0004377">
    <property type="term" value="F:GDP-Man:Man(3)GlcNAc(2)-PP-Dol alpha-1,2-mannosyltransferase activity"/>
    <property type="evidence" value="ECO:0007669"/>
    <property type="project" value="UniProtKB-UniRule"/>
</dbReference>
<keyword evidence="5 12" id="KW-0328">Glycosyltransferase</keyword>
<dbReference type="FunCoup" id="G8Y955">
    <property type="interactions" value="677"/>
</dbReference>
<dbReference type="eggNOG" id="KOG1387">
    <property type="taxonomic scope" value="Eukaryota"/>
</dbReference>
<dbReference type="GO" id="GO:0005789">
    <property type="term" value="C:endoplasmic reticulum membrane"/>
    <property type="evidence" value="ECO:0007669"/>
    <property type="project" value="UniProtKB-SubCell"/>
</dbReference>
<name>G8Y955_PICSO</name>
<evidence type="ECO:0000256" key="12">
    <source>
        <dbReference type="RuleBase" id="RU367051"/>
    </source>
</evidence>
<dbReference type="EMBL" id="FO082049">
    <property type="protein sequence ID" value="CCE83969.1"/>
    <property type="molecule type" value="Genomic_DNA"/>
</dbReference>
<dbReference type="SUPFAM" id="SSF53756">
    <property type="entry name" value="UDP-Glycosyltransferase/glycogen phosphorylase"/>
    <property type="match status" value="1"/>
</dbReference>
<dbReference type="OrthoDB" id="2276068at2759"/>
<evidence type="ECO:0000313" key="16">
    <source>
        <dbReference type="EMBL" id="CCE85000.1"/>
    </source>
</evidence>
<evidence type="ECO:0000256" key="1">
    <source>
        <dbReference type="ARBA" id="ARBA00004389"/>
    </source>
</evidence>
<sequence length="609" mass="70236">MNTILLLQIAIIGAFLINLAFRAVQRFFIIPSHDWREKIEKVVNYPSAIYLKVGKKRSSYRRRLVLASKKPSFYTNYVNNKLKIDDGDRESKTEFLESMKHRQPQDKQRKLLYGFFHPYASNGGGGERVLWLAVKATLAASDENLCVMYVTSDLEPLQILRKAEEKFQVEGLDHKRIIFIYLRKYSAWIDSNFWPNVTLLGQLIGSFMLSMEALYELTPDIWIDTMGLPGSYLAVSWILNLPILSYVHYPIIQDEMFSKLKFQKFSLVQFAKFKFTVSDVRQTLKLVYWSILYHFYAYLGSLVNIALTNGSWTYNHITNIWGDSARNDSRIEILYPPCGTEYLVESHSEGSRKNTILYIAQFRAEKRHDLVLSHYYKFLEKSKRANLTIETLPRLSFLGSCRTPDDTAVLNSIKEKVKELDIEAYVDFIIDCSYDEVLANLSTSKFGLNAMWNEHFGIGVVEYLGRGVIPLCHASAGPYLDIVTGGNDGKNKWLNEVGYFFKDKSDPDYHESLQTGQPEGFLVFEDPQDRKSLIEMPDLETLLSTLFITRRELSADALLADMRSKGMALVESKFSNDAFVRKWVSSCNILKTIEITNRENRKSDTEKFF</sequence>
<protein>
    <recommendedName>
        <fullName evidence="4 12">GDP-Man:Man(3)GlcNAc(2)-PP-Dol alpha-1,2-mannosyltransferase</fullName>
        <ecNumber evidence="3 12">2.4.1.131</ecNumber>
    </recommendedName>
</protein>
<evidence type="ECO:0000256" key="9">
    <source>
        <dbReference type="ARBA" id="ARBA00022989"/>
    </source>
</evidence>
<evidence type="ECO:0000313" key="17">
    <source>
        <dbReference type="Proteomes" id="UP000005222"/>
    </source>
</evidence>
<evidence type="ECO:0000313" key="15">
    <source>
        <dbReference type="EMBL" id="CCE83969.1"/>
    </source>
</evidence>
<dbReference type="EMBL" id="FO082048">
    <property type="protein sequence ID" value="CCE85000.1"/>
    <property type="molecule type" value="Genomic_DNA"/>
</dbReference>
<comment type="catalytic activity">
    <reaction evidence="11 12">
        <text>an alpha-D-Man-(1-&gt;3)-[alpha-D-Man-(1-&gt;6)]-beta-D-Man-(1-&gt;4)-beta-D-GlcNAc-(1-&gt;4)-alpha-D-GlcNAc-diphospho-di-trans,poly-cis-dolichol + 2 GDP-alpha-D-mannose = an alpha-D-Man-(1-&gt;2)-alpha-D-Man-(1-&gt;2)-alpha-D-Man-(1-&gt;3)-[alpha-D-Man-(1-&gt;6)]-beta-D-Man-(1-&gt;4)-beta-D-GlcNAc-(1-&gt;4)-alpha-D-GlcNAc-diphospho-di-trans,poly-cis-dolichol + 2 GDP + 2 H(+)</text>
        <dbReference type="Rhea" id="RHEA:29523"/>
        <dbReference type="Rhea" id="RHEA-COMP:19515"/>
        <dbReference type="Rhea" id="RHEA-COMP:19516"/>
        <dbReference type="ChEBI" id="CHEBI:15378"/>
        <dbReference type="ChEBI" id="CHEBI:57527"/>
        <dbReference type="ChEBI" id="CHEBI:58189"/>
        <dbReference type="ChEBI" id="CHEBI:132511"/>
        <dbReference type="ChEBI" id="CHEBI:132515"/>
        <dbReference type="EC" id="2.4.1.131"/>
    </reaction>
    <physiologicalReaction direction="left-to-right" evidence="11 12">
        <dbReference type="Rhea" id="RHEA:29524"/>
    </physiologicalReaction>
</comment>
<dbReference type="STRING" id="559304.G8Y955"/>
<dbReference type="InterPro" id="IPR001296">
    <property type="entry name" value="Glyco_trans_1"/>
</dbReference>
<keyword evidence="17" id="KW-1185">Reference proteome</keyword>
<keyword evidence="8 12" id="KW-0256">Endoplasmic reticulum</keyword>
<evidence type="ECO:0000256" key="2">
    <source>
        <dbReference type="ARBA" id="ARBA00004922"/>
    </source>
</evidence>